<comment type="caution">
    <text evidence="4">The sequence shown here is derived from an EMBL/GenBank/DDBJ whole genome shotgun (WGS) entry which is preliminary data.</text>
</comment>
<protein>
    <submittedName>
        <fullName evidence="4">LPXTG cell wall anchor domain-containing protein</fullName>
    </submittedName>
</protein>
<reference evidence="4 5" key="1">
    <citation type="submission" date="2023-05" db="EMBL/GenBank/DDBJ databases">
        <title>Actinoplanes sp. NEAU-A12 genome sequencing.</title>
        <authorList>
            <person name="Wang Z.-S."/>
        </authorList>
    </citation>
    <scope>NUCLEOTIDE SEQUENCE [LARGE SCALE GENOMIC DNA]</scope>
    <source>
        <strain evidence="4 5">NEAU-A12</strain>
    </source>
</reference>
<evidence type="ECO:0000256" key="1">
    <source>
        <dbReference type="SAM" id="MobiDB-lite"/>
    </source>
</evidence>
<proteinExistence type="predicted"/>
<sequence length="352" mass="35583">MLVLGGTVVATSAFAGIAPAANATTGGSCVRAAEATFQHTFDGPAGTATITAVRPLCNGEQQDFSLVSYTAPARNYAVPQFAYDTDRARIDSGHRSVRLEVGVPGCHTQVDTIFGTSIRNEITTGTTPYGDAKLGSTSGLGSRSSGVRAWYNGGSGTCSPKPSVSFRSDCAGNLHTRLANAAGANVDATFTVDGRLVRVRAGAFHEFVSRKPAVVEVRDNSFTTSRGAWSKPSDCAEAPTPGPTTVTPTARPTTAPPAAPSTAPTTTPTTAPAASPTSAVPTASESPAAAPTASAAPTVPATTPVPDATPDDRLPATGADSVSLALYAGGALLIGTGLLFAGRQVRRGRHSA</sequence>
<evidence type="ECO:0000313" key="4">
    <source>
        <dbReference type="EMBL" id="MDI6103815.1"/>
    </source>
</evidence>
<feature type="region of interest" description="Disordered" evidence="1">
    <location>
        <begin position="220"/>
        <end position="316"/>
    </location>
</feature>
<feature type="compositionally biased region" description="Low complexity" evidence="1">
    <location>
        <begin position="236"/>
        <end position="253"/>
    </location>
</feature>
<name>A0ABT6WVR3_9ACTN</name>
<keyword evidence="2" id="KW-0812">Transmembrane</keyword>
<evidence type="ECO:0000313" key="5">
    <source>
        <dbReference type="Proteomes" id="UP001241758"/>
    </source>
</evidence>
<feature type="chain" id="PRO_5045923268" evidence="3">
    <location>
        <begin position="24"/>
        <end position="352"/>
    </location>
</feature>
<dbReference type="Proteomes" id="UP001241758">
    <property type="component" value="Unassembled WGS sequence"/>
</dbReference>
<evidence type="ECO:0000256" key="3">
    <source>
        <dbReference type="SAM" id="SignalP"/>
    </source>
</evidence>
<keyword evidence="2" id="KW-0472">Membrane</keyword>
<dbReference type="NCBIfam" id="TIGR01167">
    <property type="entry name" value="LPXTG_anchor"/>
    <property type="match status" value="1"/>
</dbReference>
<gene>
    <name evidence="4" type="ORF">QLQ12_34895</name>
</gene>
<feature type="signal peptide" evidence="3">
    <location>
        <begin position="1"/>
        <end position="23"/>
    </location>
</feature>
<keyword evidence="5" id="KW-1185">Reference proteome</keyword>
<keyword evidence="2" id="KW-1133">Transmembrane helix</keyword>
<accession>A0ABT6WVR3</accession>
<evidence type="ECO:0000256" key="2">
    <source>
        <dbReference type="SAM" id="Phobius"/>
    </source>
</evidence>
<dbReference type="EMBL" id="JASCTH010000028">
    <property type="protein sequence ID" value="MDI6103815.1"/>
    <property type="molecule type" value="Genomic_DNA"/>
</dbReference>
<organism evidence="4 5">
    <name type="scientific">Actinoplanes sandaracinus</name>
    <dbReference type="NCBI Taxonomy" id="3045177"/>
    <lineage>
        <taxon>Bacteria</taxon>
        <taxon>Bacillati</taxon>
        <taxon>Actinomycetota</taxon>
        <taxon>Actinomycetes</taxon>
        <taxon>Micromonosporales</taxon>
        <taxon>Micromonosporaceae</taxon>
        <taxon>Actinoplanes</taxon>
    </lineage>
</organism>
<feature type="compositionally biased region" description="Low complexity" evidence="1">
    <location>
        <begin position="260"/>
        <end position="308"/>
    </location>
</feature>
<dbReference type="RefSeq" id="WP_282765060.1">
    <property type="nucleotide sequence ID" value="NZ_JASCTH010000028.1"/>
</dbReference>
<feature type="transmembrane region" description="Helical" evidence="2">
    <location>
        <begin position="324"/>
        <end position="342"/>
    </location>
</feature>
<keyword evidence="3" id="KW-0732">Signal</keyword>